<dbReference type="RefSeq" id="WP_258317505.1">
    <property type="nucleotide sequence ID" value="NZ_CP035278.1"/>
</dbReference>
<dbReference type="EMBL" id="CP035278">
    <property type="protein sequence ID" value="QHP83353.1"/>
    <property type="molecule type" value="Genomic_DNA"/>
</dbReference>
<organism evidence="2 3">
    <name type="scientific">Chlamydia suis</name>
    <dbReference type="NCBI Taxonomy" id="83559"/>
    <lineage>
        <taxon>Bacteria</taxon>
        <taxon>Pseudomonadati</taxon>
        <taxon>Chlamydiota</taxon>
        <taxon>Chlamydiia</taxon>
        <taxon>Chlamydiales</taxon>
        <taxon>Chlamydiaceae</taxon>
        <taxon>Chlamydia/Chlamydophila group</taxon>
        <taxon>Chlamydia</taxon>
    </lineage>
</organism>
<evidence type="ECO:0000313" key="2">
    <source>
        <dbReference type="EMBL" id="QHP83353.1"/>
    </source>
</evidence>
<feature type="transmembrane region" description="Helical" evidence="1">
    <location>
        <begin position="61"/>
        <end position="85"/>
    </location>
</feature>
<proteinExistence type="predicted"/>
<dbReference type="Proteomes" id="UP000512184">
    <property type="component" value="Chromosome"/>
</dbReference>
<keyword evidence="1" id="KW-0812">Transmembrane</keyword>
<protein>
    <submittedName>
        <fullName evidence="2">Uncharacterized protein</fullName>
    </submittedName>
</protein>
<sequence length="649" mass="74846">MFISFDKSHLEKYYKPDVLEQIGNFLRFPVNRGIGSQVKILSLKSGHIFLSKKIISLCKRIACIALCVLLAPVCLLATLVGTLAYRVSNSYQGTLALFLRHQNMCVEVEKAMKGNTKEILLLQRNFRKVLEKKRIADAEKQQIFQGKEKPLVTVQEIVGKRFINEDKLKIAQEICDAIEKRAFKGIERTFKNGATVYTSKRCSGIEIREIGNKGPEILRNQDKIQKIITQQKLQHLTLPPLSIYKQFAIQEVGGYHNGLDSLIFYQKNPQKFDDIIKDLLKLFSVGYIPKLFETPKNLLEDLCYNKLLLQKASLTEKLHSYKGRGTNETRSLAIGGLDSFVSRPLPDLVKKMVALFPLHKELIYQNAALLGFSFKESEETPEALVEKMKHLFSQYKEAIEQEKPLLHKLFKNPRSLDEIAARGKSFIKRILGDLSYFEEDTLQNMHPSPKSNDMKKDYRSHFTRSGMFFLADRITQLNADPSLLKITGQRFLNQKNFVEKNQVKIWESYWTGENHYMNDYSYAGGKVLENLSDPVSTFLLKHWQETKLALSCLEPDKTLGDLILMRSPIIKKDLLLQSAIENMVASSSFLFKKPKNCSLSQDEFRRKCAQNLVEDLFDGLMELWVRMKIIRGYDPMKDFHNGEYCRIFY</sequence>
<keyword evidence="3" id="KW-1185">Reference proteome</keyword>
<gene>
    <name evidence="2" type="primary">hypothetical protein</name>
    <name evidence="2" type="ORF">Chls_478</name>
</gene>
<evidence type="ECO:0000256" key="1">
    <source>
        <dbReference type="SAM" id="Phobius"/>
    </source>
</evidence>
<accession>A0ABX6IQF7</accession>
<reference evidence="2" key="1">
    <citation type="submission" date="2019-01" db="EMBL/GenBank/DDBJ databases">
        <title>Whole genome sequencing and annotation enables comparative genome analysis that reveals unique features of the Chlamydia suis R19 Genome.</title>
        <authorList>
            <person name="Dimond Z.E."/>
        </authorList>
    </citation>
    <scope>NUCLEOTIDE SEQUENCE [LARGE SCALE GENOMIC DNA]</scope>
    <source>
        <strain evidence="2">R19</strain>
    </source>
</reference>
<keyword evidence="1" id="KW-1133">Transmembrane helix</keyword>
<evidence type="ECO:0000313" key="3">
    <source>
        <dbReference type="Proteomes" id="UP000512184"/>
    </source>
</evidence>
<keyword evidence="1" id="KW-0472">Membrane</keyword>
<name>A0ABX6IQF7_9CHLA</name>